<dbReference type="Gene3D" id="3.30.2130.30">
    <property type="match status" value="1"/>
</dbReference>
<keyword evidence="3" id="KW-1185">Reference proteome</keyword>
<dbReference type="Pfam" id="PF01170">
    <property type="entry name" value="UPF0020"/>
    <property type="match status" value="1"/>
</dbReference>
<dbReference type="InterPro" id="IPR000241">
    <property type="entry name" value="RlmKL-like_Mtase"/>
</dbReference>
<dbReference type="AlphaFoldDB" id="A0A916YYH3"/>
<evidence type="ECO:0000259" key="1">
    <source>
        <dbReference type="Pfam" id="PF01170"/>
    </source>
</evidence>
<feature type="domain" description="Ribosomal RNA large subunit methyltransferase K/L-like methyltransferase" evidence="1">
    <location>
        <begin position="173"/>
        <end position="333"/>
    </location>
</feature>
<sequence>MNRIQYMATVLPGLEAVLADELGLKIRNADNIKAVRGKIYFHTASPAYELYALRTADNLYRIVSFFNAGLHRSVLQQLQKKIAVCDLSFLRETGSGPEGFMVNASRKGTHNFSRFEAAEAAMCGILKQYPNWKRGTPENHSCEFRLDLEGEAGVFAYRLTDSHFRYRCKGRQFVPGSLRPPVAHALVWLSSPHHEDRVIDPCCGSGTLLSERLAYSLQEIKGGDCSVDAVLASRHNLSPGSTAVVHRWDARSLPVDSGWANKIISNLAFGRQVGDRDSLMELYGPLLGEMSRLLMPGGRAILLAEDGALLRLAAARSGLDCSELLRISLKGLQPAIYELTQS</sequence>
<name>A0A916YYH3_9BACL</name>
<dbReference type="PANTHER" id="PTHR14911">
    <property type="entry name" value="THUMP DOMAIN-CONTAINING"/>
    <property type="match status" value="1"/>
</dbReference>
<dbReference type="EMBL" id="BMHP01000002">
    <property type="protein sequence ID" value="GGD67026.1"/>
    <property type="molecule type" value="Genomic_DNA"/>
</dbReference>
<evidence type="ECO:0000313" key="2">
    <source>
        <dbReference type="EMBL" id="GGD67026.1"/>
    </source>
</evidence>
<protein>
    <recommendedName>
        <fullName evidence="1">Ribosomal RNA large subunit methyltransferase K/L-like methyltransferase domain-containing protein</fullName>
    </recommendedName>
</protein>
<dbReference type="InterPro" id="IPR029063">
    <property type="entry name" value="SAM-dependent_MTases_sf"/>
</dbReference>
<dbReference type="SUPFAM" id="SSF53335">
    <property type="entry name" value="S-adenosyl-L-methionine-dependent methyltransferases"/>
    <property type="match status" value="1"/>
</dbReference>
<comment type="caution">
    <text evidence="2">The sequence shown here is derived from an EMBL/GenBank/DDBJ whole genome shotgun (WGS) entry which is preliminary data.</text>
</comment>
<dbReference type="CDD" id="cd11715">
    <property type="entry name" value="THUMP_AdoMetMT"/>
    <property type="match status" value="1"/>
</dbReference>
<dbReference type="RefSeq" id="WP_188992388.1">
    <property type="nucleotide sequence ID" value="NZ_BMHP01000002.1"/>
</dbReference>
<dbReference type="GO" id="GO:0016423">
    <property type="term" value="F:tRNA (guanine) methyltransferase activity"/>
    <property type="evidence" value="ECO:0007669"/>
    <property type="project" value="TreeGrafter"/>
</dbReference>
<dbReference type="PANTHER" id="PTHR14911:SF13">
    <property type="entry name" value="TRNA (GUANINE(6)-N2)-METHYLTRANSFERASE THUMP3"/>
    <property type="match status" value="1"/>
</dbReference>
<dbReference type="Proteomes" id="UP000612456">
    <property type="component" value="Unassembled WGS sequence"/>
</dbReference>
<reference evidence="2" key="1">
    <citation type="journal article" date="2014" name="Int. J. Syst. Evol. Microbiol.">
        <title>Complete genome sequence of Corynebacterium casei LMG S-19264T (=DSM 44701T), isolated from a smear-ripened cheese.</title>
        <authorList>
            <consortium name="US DOE Joint Genome Institute (JGI-PGF)"/>
            <person name="Walter F."/>
            <person name="Albersmeier A."/>
            <person name="Kalinowski J."/>
            <person name="Ruckert C."/>
        </authorList>
    </citation>
    <scope>NUCLEOTIDE SEQUENCE</scope>
    <source>
        <strain evidence="2">CGMCC 1.15178</strain>
    </source>
</reference>
<dbReference type="Gene3D" id="3.40.50.150">
    <property type="entry name" value="Vaccinia Virus protein VP39"/>
    <property type="match status" value="1"/>
</dbReference>
<gene>
    <name evidence="2" type="ORF">GCM10010911_26020</name>
</gene>
<evidence type="ECO:0000313" key="3">
    <source>
        <dbReference type="Proteomes" id="UP000612456"/>
    </source>
</evidence>
<dbReference type="GO" id="GO:0030488">
    <property type="term" value="P:tRNA methylation"/>
    <property type="evidence" value="ECO:0007669"/>
    <property type="project" value="TreeGrafter"/>
</dbReference>
<reference evidence="2" key="2">
    <citation type="submission" date="2020-09" db="EMBL/GenBank/DDBJ databases">
        <authorList>
            <person name="Sun Q."/>
            <person name="Zhou Y."/>
        </authorList>
    </citation>
    <scope>NUCLEOTIDE SEQUENCE</scope>
    <source>
        <strain evidence="2">CGMCC 1.15178</strain>
    </source>
</reference>
<proteinExistence type="predicted"/>
<accession>A0A916YYH3</accession>
<organism evidence="2 3">
    <name type="scientific">Paenibacillus nasutitermitis</name>
    <dbReference type="NCBI Taxonomy" id="1652958"/>
    <lineage>
        <taxon>Bacteria</taxon>
        <taxon>Bacillati</taxon>
        <taxon>Bacillota</taxon>
        <taxon>Bacilli</taxon>
        <taxon>Bacillales</taxon>
        <taxon>Paenibacillaceae</taxon>
        <taxon>Paenibacillus</taxon>
    </lineage>
</organism>